<feature type="compositionally biased region" description="Polar residues" evidence="1">
    <location>
        <begin position="192"/>
        <end position="206"/>
    </location>
</feature>
<evidence type="ECO:0000313" key="2">
    <source>
        <dbReference type="EMBL" id="TNM96531.1"/>
    </source>
</evidence>
<feature type="compositionally biased region" description="Low complexity" evidence="1">
    <location>
        <begin position="69"/>
        <end position="83"/>
    </location>
</feature>
<keyword evidence="3" id="KW-1185">Reference proteome</keyword>
<feature type="compositionally biased region" description="Polar residues" evidence="1">
    <location>
        <begin position="164"/>
        <end position="181"/>
    </location>
</feature>
<gene>
    <name evidence="2" type="ORF">fugu_016192</name>
</gene>
<comment type="caution">
    <text evidence="2">The sequence shown here is derived from an EMBL/GenBank/DDBJ whole genome shotgun (WGS) entry which is preliminary data.</text>
</comment>
<evidence type="ECO:0000256" key="1">
    <source>
        <dbReference type="SAM" id="MobiDB-lite"/>
    </source>
</evidence>
<feature type="compositionally biased region" description="Polar residues" evidence="1">
    <location>
        <begin position="1"/>
        <end position="19"/>
    </location>
</feature>
<feature type="compositionally biased region" description="Polar residues" evidence="1">
    <location>
        <begin position="353"/>
        <end position="362"/>
    </location>
</feature>
<feature type="compositionally biased region" description="Polar residues" evidence="1">
    <location>
        <begin position="542"/>
        <end position="570"/>
    </location>
</feature>
<dbReference type="AlphaFoldDB" id="A0A4Z2BWG3"/>
<accession>A0A4Z2BWG3</accession>
<protein>
    <submittedName>
        <fullName evidence="2">Uncharacterized protein</fullName>
    </submittedName>
</protein>
<feature type="compositionally biased region" description="Polar residues" evidence="1">
    <location>
        <begin position="650"/>
        <end position="660"/>
    </location>
</feature>
<name>A0A4Z2BWG3_9TELE</name>
<feature type="compositionally biased region" description="Polar residues" evidence="1">
    <location>
        <begin position="696"/>
        <end position="710"/>
    </location>
</feature>
<dbReference type="Proteomes" id="UP000516260">
    <property type="component" value="Chromosome 17"/>
</dbReference>
<feature type="region of interest" description="Disordered" evidence="1">
    <location>
        <begin position="1"/>
        <end position="206"/>
    </location>
</feature>
<feature type="region of interest" description="Disordered" evidence="1">
    <location>
        <begin position="315"/>
        <end position="710"/>
    </location>
</feature>
<feature type="compositionally biased region" description="Basic and acidic residues" evidence="1">
    <location>
        <begin position="129"/>
        <end position="144"/>
    </location>
</feature>
<feature type="compositionally biased region" description="Basic and acidic residues" evidence="1">
    <location>
        <begin position="366"/>
        <end position="392"/>
    </location>
</feature>
<feature type="compositionally biased region" description="Basic and acidic residues" evidence="1">
    <location>
        <begin position="675"/>
        <end position="693"/>
    </location>
</feature>
<feature type="compositionally biased region" description="Polar residues" evidence="1">
    <location>
        <begin position="337"/>
        <end position="346"/>
    </location>
</feature>
<proteinExistence type="predicted"/>
<feature type="region of interest" description="Disordered" evidence="1">
    <location>
        <begin position="832"/>
        <end position="898"/>
    </location>
</feature>
<feature type="compositionally biased region" description="Polar residues" evidence="1">
    <location>
        <begin position="887"/>
        <end position="898"/>
    </location>
</feature>
<feature type="compositionally biased region" description="Basic and acidic residues" evidence="1">
    <location>
        <begin position="453"/>
        <end position="479"/>
    </location>
</feature>
<feature type="compositionally biased region" description="Basic and acidic residues" evidence="1">
    <location>
        <begin position="400"/>
        <end position="418"/>
    </location>
</feature>
<feature type="compositionally biased region" description="Polar residues" evidence="1">
    <location>
        <begin position="611"/>
        <end position="620"/>
    </location>
</feature>
<dbReference type="EMBL" id="SWLE01000009">
    <property type="protein sequence ID" value="TNM96531.1"/>
    <property type="molecule type" value="Genomic_DNA"/>
</dbReference>
<sequence>MPAPKSGSSPDDSESNMNISEEDGEDLPSKTSPATHKLTLKRGHVRETTAPPRTKKKLSDSVEGGNIFDRSSSSPPKDSTSDPPVKKAKLLNASSASCGEALSQKVNAKVSLKRAASTDSEDEMSSDGSKTDIFKERDDGDKARCVRQYSNRVKAKRKAEELPSTPQERSQDSSAAPTVTVQMDHDYGRASDTVSTQSLNDGNSDIQEKNNQFVNQESLVHSTQSESNEILTSAEESLKTDSQFQCTSVKAEYNPNSLVNDAPTSHRESSNCAAVPEDCITSAAVVNEHKNVVQSVISQKDSGDVSQVLLSATLNSSTAEANPGCQEEPQAGERAASGQSSMCSETATKHSDSQPVETTASSDGPLETRMDRSVREDPKSESLQHCVSHDVPDTTTGSFDGDHKIVCDPGEGERKEVGSHSAPTLAVPGTALDVMVRSTDSTTEDAEAVGEQHQTEMDSASEPKIDTDRQPDSAQKEDLQIDESYECSGHPGEVTEETDHERASTPGTQIKMDVKPSGQDLSNGAALEESEITTESYEHSEINSTVEHQDNMNLDNSSGPKSPVTAGTESFDSDCTAEAQNQDRKDTEEPERDMSAGDHDMVPEHSEKTTEATPESSSPDASEHAVDGCDEVQNLPVVCQSKQDGGPEVQTASEDTSNAAATYEAQELTQAAADISERVEHPPKVQPLEDHGSDSLVPTESASPTTTQRDVDFQTTAASEEICTPTEATEVAVRKELTAATHECEEDKDTKMAECESAAGIQREDQVEAAPEAVAGIQSYKNAGINVWYQEKDVDGDATTDDCAVIQMETTSAPAGDLQSCQNLVANDLNGAGGGKEVTSECCDGEKEEVKHPQLQTDMEPSATAGEISVASSTAEVDRPQGPGVTNPDTEVQGKSSD</sequence>
<reference evidence="2 3" key="1">
    <citation type="submission" date="2019-04" db="EMBL/GenBank/DDBJ databases">
        <title>The sequence and de novo assembly of Takifugu bimaculatus genome using PacBio and Hi-C technologies.</title>
        <authorList>
            <person name="Xu P."/>
            <person name="Liu B."/>
            <person name="Zhou Z."/>
        </authorList>
    </citation>
    <scope>NUCLEOTIDE SEQUENCE [LARGE SCALE GENOMIC DNA]</scope>
    <source>
        <strain evidence="2">TB-2018</strain>
        <tissue evidence="2">Muscle</tissue>
    </source>
</reference>
<organism evidence="2 3">
    <name type="scientific">Takifugu bimaculatus</name>
    <dbReference type="NCBI Taxonomy" id="433685"/>
    <lineage>
        <taxon>Eukaryota</taxon>
        <taxon>Metazoa</taxon>
        <taxon>Chordata</taxon>
        <taxon>Craniata</taxon>
        <taxon>Vertebrata</taxon>
        <taxon>Euteleostomi</taxon>
        <taxon>Actinopterygii</taxon>
        <taxon>Neopterygii</taxon>
        <taxon>Teleostei</taxon>
        <taxon>Neoteleostei</taxon>
        <taxon>Acanthomorphata</taxon>
        <taxon>Eupercaria</taxon>
        <taxon>Tetraodontiformes</taxon>
        <taxon>Tetradontoidea</taxon>
        <taxon>Tetraodontidae</taxon>
        <taxon>Takifugu</taxon>
    </lineage>
</organism>
<evidence type="ECO:0000313" key="3">
    <source>
        <dbReference type="Proteomes" id="UP000516260"/>
    </source>
</evidence>
<feature type="compositionally biased region" description="Basic and acidic residues" evidence="1">
    <location>
        <begin position="581"/>
        <end position="610"/>
    </location>
</feature>